<dbReference type="GO" id="GO:0005604">
    <property type="term" value="C:basement membrane"/>
    <property type="evidence" value="ECO:0007669"/>
    <property type="project" value="UniProtKB-SubCell"/>
</dbReference>
<evidence type="ECO:0000256" key="4">
    <source>
        <dbReference type="ARBA" id="ARBA00022729"/>
    </source>
</evidence>
<reference evidence="15" key="1">
    <citation type="submission" date="2017-11" db="EMBL/GenBank/DDBJ databases">
        <authorList>
            <person name="Lima N.C."/>
            <person name="Parody-Merino A.M."/>
            <person name="Battley P.F."/>
            <person name="Fidler A.E."/>
            <person name="Prosdocimi F."/>
        </authorList>
    </citation>
    <scope>NUCLEOTIDE SEQUENCE [LARGE SCALE GENOMIC DNA]</scope>
</reference>
<dbReference type="InterPro" id="IPR013783">
    <property type="entry name" value="Ig-like_fold"/>
</dbReference>
<dbReference type="SMART" id="SM00281">
    <property type="entry name" value="LamB"/>
    <property type="match status" value="2"/>
</dbReference>
<dbReference type="FunFam" id="2.10.25.10:FF:000307">
    <property type="entry name" value="Basement membrane-specific heparan sulfate proteoglycan core protein"/>
    <property type="match status" value="1"/>
</dbReference>
<evidence type="ECO:0000256" key="10">
    <source>
        <dbReference type="PROSITE-ProRule" id="PRU00460"/>
    </source>
</evidence>
<dbReference type="PROSITE" id="PS51115">
    <property type="entry name" value="LAMININ_IVA"/>
    <property type="match status" value="3"/>
</dbReference>
<dbReference type="EMBL" id="KZ512863">
    <property type="protein sequence ID" value="PKU31401.1"/>
    <property type="molecule type" value="Genomic_DNA"/>
</dbReference>
<keyword evidence="7 10" id="KW-1015">Disulfide bond</keyword>
<reference evidence="15" key="2">
    <citation type="submission" date="2017-12" db="EMBL/GenBank/DDBJ databases">
        <title>Genome sequence of the Bar-tailed Godwit (Limosa lapponica baueri).</title>
        <authorList>
            <person name="Lima N.C.B."/>
            <person name="Parody-Merino A.M."/>
            <person name="Battley P.F."/>
            <person name="Fidler A.E."/>
            <person name="Prosdocimi F."/>
        </authorList>
    </citation>
    <scope>NUCLEOTIDE SEQUENCE [LARGE SCALE GENOMIC DNA]</scope>
</reference>
<feature type="domain" description="Ig-like" evidence="12">
    <location>
        <begin position="468"/>
        <end position="584"/>
    </location>
</feature>
<dbReference type="InterPro" id="IPR056863">
    <property type="entry name" value="LMN_ATRN_NET-like_EGF"/>
</dbReference>
<dbReference type="InterPro" id="IPR002049">
    <property type="entry name" value="LE_dom"/>
</dbReference>
<dbReference type="InterPro" id="IPR000034">
    <property type="entry name" value="Laminin_IV"/>
</dbReference>
<dbReference type="GO" id="GO:0030154">
    <property type="term" value="P:cell differentiation"/>
    <property type="evidence" value="ECO:0007669"/>
    <property type="project" value="UniProtKB-ARBA"/>
</dbReference>
<dbReference type="SUPFAM" id="SSF57196">
    <property type="entry name" value="EGF/Laminin"/>
    <property type="match status" value="3"/>
</dbReference>
<evidence type="ECO:0000256" key="7">
    <source>
        <dbReference type="ARBA" id="ARBA00023157"/>
    </source>
</evidence>
<dbReference type="OrthoDB" id="10055367at2759"/>
<keyword evidence="2" id="KW-0964">Secreted</keyword>
<comment type="subcellular location">
    <subcellularLocation>
        <location evidence="1">Secreted</location>
        <location evidence="1">Extracellular space</location>
        <location evidence="1">Extracellular matrix</location>
        <location evidence="1">Basement membrane</location>
    </subcellularLocation>
</comment>
<evidence type="ECO:0000256" key="5">
    <source>
        <dbReference type="ARBA" id="ARBA00022737"/>
    </source>
</evidence>
<dbReference type="GO" id="GO:0072359">
    <property type="term" value="P:circulatory system development"/>
    <property type="evidence" value="ECO:0007669"/>
    <property type="project" value="UniProtKB-ARBA"/>
</dbReference>
<feature type="domain" description="Laminin IV type A" evidence="13">
    <location>
        <begin position="238"/>
        <end position="421"/>
    </location>
</feature>
<dbReference type="PROSITE" id="PS50027">
    <property type="entry name" value="EGF_LAM_2"/>
    <property type="match status" value="3"/>
</dbReference>
<dbReference type="InterPro" id="IPR007110">
    <property type="entry name" value="Ig-like_dom"/>
</dbReference>
<dbReference type="PANTHER" id="PTHR10574">
    <property type="entry name" value="NETRIN/LAMININ-RELATED"/>
    <property type="match status" value="1"/>
</dbReference>
<dbReference type="Pfam" id="PF00053">
    <property type="entry name" value="EGF_laminin"/>
    <property type="match status" value="2"/>
</dbReference>
<dbReference type="InterPro" id="IPR003598">
    <property type="entry name" value="Ig_sub2"/>
</dbReference>
<dbReference type="Proteomes" id="UP000233556">
    <property type="component" value="Unassembled WGS sequence"/>
</dbReference>
<evidence type="ECO:0000259" key="13">
    <source>
        <dbReference type="PROSITE" id="PS51115"/>
    </source>
</evidence>
<keyword evidence="3" id="KW-0272">Extracellular matrix</keyword>
<dbReference type="InterPro" id="IPR036179">
    <property type="entry name" value="Ig-like_dom_sf"/>
</dbReference>
<evidence type="ECO:0000313" key="15">
    <source>
        <dbReference type="Proteomes" id="UP000233556"/>
    </source>
</evidence>
<feature type="domain" description="Laminin IV type A" evidence="13">
    <location>
        <begin position="439"/>
        <end position="626"/>
    </location>
</feature>
<protein>
    <submittedName>
        <fullName evidence="14">Basement membrane-specific heparan sulfate proteoglycan core protein</fullName>
    </submittedName>
</protein>
<dbReference type="SMART" id="SM00180">
    <property type="entry name" value="EGF_Lam"/>
    <property type="match status" value="3"/>
</dbReference>
<keyword evidence="15" id="KW-1185">Reference proteome</keyword>
<evidence type="ECO:0000313" key="14">
    <source>
        <dbReference type="EMBL" id="PKU31401.1"/>
    </source>
</evidence>
<dbReference type="GO" id="GO:0009888">
    <property type="term" value="P:tissue development"/>
    <property type="evidence" value="ECO:0007669"/>
    <property type="project" value="TreeGrafter"/>
</dbReference>
<feature type="disulfide bond" evidence="10">
    <location>
        <begin position="363"/>
        <end position="375"/>
    </location>
</feature>
<comment type="caution">
    <text evidence="10">Lacks conserved residue(s) required for the propagation of feature annotation.</text>
</comment>
<gene>
    <name evidence="14" type="ORF">llap_18295</name>
</gene>
<evidence type="ECO:0000256" key="6">
    <source>
        <dbReference type="ARBA" id="ARBA00022869"/>
    </source>
</evidence>
<keyword evidence="5" id="KW-0677">Repeat</keyword>
<evidence type="ECO:0000259" key="11">
    <source>
        <dbReference type="PROSITE" id="PS50027"/>
    </source>
</evidence>
<dbReference type="Pfam" id="PF00052">
    <property type="entry name" value="Laminin_B"/>
    <property type="match status" value="3"/>
</dbReference>
<dbReference type="AlphaFoldDB" id="A0A2I0TC71"/>
<keyword evidence="8" id="KW-0325">Glycoprotein</keyword>
<evidence type="ECO:0000256" key="9">
    <source>
        <dbReference type="ARBA" id="ARBA00023292"/>
    </source>
</evidence>
<dbReference type="SMART" id="SM00408">
    <property type="entry name" value="IGc2"/>
    <property type="match status" value="1"/>
</dbReference>
<feature type="domain" description="Ig-like" evidence="12">
    <location>
        <begin position="593"/>
        <end position="627"/>
    </location>
</feature>
<dbReference type="FunFam" id="2.10.25.10:FF:000106">
    <property type="entry name" value="Heparan sulfate proteoglycan 2"/>
    <property type="match status" value="1"/>
</dbReference>
<feature type="disulfide bond" evidence="10">
    <location>
        <begin position="179"/>
        <end position="188"/>
    </location>
</feature>
<keyword evidence="4" id="KW-0732">Signal</keyword>
<dbReference type="SUPFAM" id="SSF48726">
    <property type="entry name" value="Immunoglobulin"/>
    <property type="match status" value="1"/>
</dbReference>
<dbReference type="Pfam" id="PF24973">
    <property type="entry name" value="EGF_LMN_ATRN"/>
    <property type="match status" value="1"/>
</dbReference>
<feature type="domain" description="Laminin IV type A" evidence="13">
    <location>
        <begin position="1"/>
        <end position="67"/>
    </location>
</feature>
<dbReference type="PROSITE" id="PS50835">
    <property type="entry name" value="IG_LIKE"/>
    <property type="match status" value="2"/>
</dbReference>
<dbReference type="CDD" id="cd00055">
    <property type="entry name" value="EGF_Lam"/>
    <property type="match status" value="3"/>
</dbReference>
<feature type="domain" description="Laminin EGF-like" evidence="11">
    <location>
        <begin position="151"/>
        <end position="208"/>
    </location>
</feature>
<dbReference type="Gene3D" id="2.10.25.10">
    <property type="entry name" value="Laminin"/>
    <property type="match status" value="3"/>
</dbReference>
<feature type="domain" description="Laminin EGF-like" evidence="11">
    <location>
        <begin position="101"/>
        <end position="150"/>
    </location>
</feature>
<dbReference type="InterPro" id="IPR050440">
    <property type="entry name" value="Laminin/Netrin_ECM"/>
</dbReference>
<dbReference type="FunFam" id="2.10.25.10:FF:000033">
    <property type="entry name" value="Laminin subunit alpha 2"/>
    <property type="match status" value="1"/>
</dbReference>
<dbReference type="PROSITE" id="PS01248">
    <property type="entry name" value="EGF_LAM_1"/>
    <property type="match status" value="2"/>
</dbReference>
<dbReference type="SMART" id="SM00409">
    <property type="entry name" value="IG"/>
    <property type="match status" value="1"/>
</dbReference>
<proteinExistence type="predicted"/>
<feature type="disulfide bond" evidence="10">
    <location>
        <begin position="383"/>
        <end position="392"/>
    </location>
</feature>
<keyword evidence="9 10" id="KW-0424">Laminin EGF-like domain</keyword>
<accession>A0A2I0TC71</accession>
<evidence type="ECO:0000256" key="8">
    <source>
        <dbReference type="ARBA" id="ARBA00023180"/>
    </source>
</evidence>
<evidence type="ECO:0000256" key="2">
    <source>
        <dbReference type="ARBA" id="ARBA00022525"/>
    </source>
</evidence>
<organism evidence="14 15">
    <name type="scientific">Limosa lapponica baueri</name>
    <dbReference type="NCBI Taxonomy" id="1758121"/>
    <lineage>
        <taxon>Eukaryota</taxon>
        <taxon>Metazoa</taxon>
        <taxon>Chordata</taxon>
        <taxon>Craniata</taxon>
        <taxon>Vertebrata</taxon>
        <taxon>Euteleostomi</taxon>
        <taxon>Archelosauria</taxon>
        <taxon>Archosauria</taxon>
        <taxon>Dinosauria</taxon>
        <taxon>Saurischia</taxon>
        <taxon>Theropoda</taxon>
        <taxon>Coelurosauria</taxon>
        <taxon>Aves</taxon>
        <taxon>Neognathae</taxon>
        <taxon>Neoaves</taxon>
        <taxon>Charadriiformes</taxon>
        <taxon>Scolopacidae</taxon>
        <taxon>Limosa</taxon>
    </lineage>
</organism>
<evidence type="ECO:0000256" key="1">
    <source>
        <dbReference type="ARBA" id="ARBA00004302"/>
    </source>
</evidence>
<dbReference type="InterPro" id="IPR003599">
    <property type="entry name" value="Ig_sub"/>
</dbReference>
<dbReference type="PANTHER" id="PTHR10574:SF444">
    <property type="entry name" value="BASEMENT MEMBRANE-SPECIFIC HEPARAN SULFATE PROTEOGLYCAN CORE PROTEIN"/>
    <property type="match status" value="1"/>
</dbReference>
<sequence length="645" mass="68382">MSQDHWEDEEGGPVSRELLLLVLQELEGIFIRAVYDGRMASVGLSDVAMDVTSPGDTGLGPAGDVEECRCPVGYTGLSCQRCATRFERVTRGPYLGTCSGCGCHGHSSTCDPVFGHCLNCQHNTEGPQCEKCKPGFFGDATKGTATACHPCPCPYTEPSRRFSESCFLDTDGQATCDACAPGYAGRRCERCAPGYEGDPIQPGGKCTPIGQELVKCDARGGNDGDGGTCRCKVVLTAEETPPLSLANLAGTQTVGDGARFSSPRELLFDAFQPLPRDVYYWVLPAPFAGDKVTSYGGELRYTVTHRAPAGAQPLPRQPDVLLQGNGILLEHFSGASFPSGVPTTVTVPFREVRTEPGVPGGQCQCDPRGSIGEGCGADGQCHCKSNVEGPHCATCRPHHFHLSASEPAGCLPCFCMGIVQHCTSTTYARGTVRAPFAPGNPQGFALVNRQRSTRVDTGFRVEPGAPQPRLTYDRFGELPPDSYYWQLPPPYQGDKVGSYGGRLRYTLTYTPGGQGAPLPDADIQITSPAYTLVWTRQNHGTLPAGAVDFNGILTLRRVRPEDAGVYVCTGSNMLDMDEGTATLYVQAGTAAAPTAAVEPAQLSVAPGQPAEFRCVGTGNPPPTLEWLGRCPPGMEGTPALGLGTR</sequence>
<evidence type="ECO:0000256" key="3">
    <source>
        <dbReference type="ARBA" id="ARBA00022530"/>
    </source>
</evidence>
<feature type="disulfide bond" evidence="10">
    <location>
        <begin position="120"/>
        <end position="129"/>
    </location>
</feature>
<feature type="domain" description="Laminin EGF-like" evidence="11">
    <location>
        <begin position="363"/>
        <end position="412"/>
    </location>
</feature>
<dbReference type="Gene3D" id="2.60.40.10">
    <property type="entry name" value="Immunoglobulins"/>
    <property type="match status" value="1"/>
</dbReference>
<keyword evidence="6" id="KW-0084">Basement membrane</keyword>
<evidence type="ECO:0000259" key="12">
    <source>
        <dbReference type="PROSITE" id="PS50835"/>
    </source>
</evidence>
<dbReference type="GO" id="GO:0009887">
    <property type="term" value="P:animal organ morphogenesis"/>
    <property type="evidence" value="ECO:0007669"/>
    <property type="project" value="TreeGrafter"/>
</dbReference>
<name>A0A2I0TC71_LIMLA</name>